<dbReference type="SUPFAM" id="SSF52087">
    <property type="entry name" value="CRAL/TRIO domain"/>
    <property type="match status" value="1"/>
</dbReference>
<dbReference type="AlphaFoldDB" id="A0AAW1PK71"/>
<dbReference type="PANTHER" id="PTHR46277:SF3">
    <property type="entry name" value="BINDING PROTEIN, PUTATIVE-RELATED"/>
    <property type="match status" value="1"/>
</dbReference>
<keyword evidence="3" id="KW-1185">Reference proteome</keyword>
<gene>
    <name evidence="2" type="ORF">WJX72_006723</name>
</gene>
<dbReference type="EMBL" id="JALJOR010000011">
    <property type="protein sequence ID" value="KAK9808942.1"/>
    <property type="molecule type" value="Genomic_DNA"/>
</dbReference>
<organism evidence="2 3">
    <name type="scientific">[Myrmecia] bisecta</name>
    <dbReference type="NCBI Taxonomy" id="41462"/>
    <lineage>
        <taxon>Eukaryota</taxon>
        <taxon>Viridiplantae</taxon>
        <taxon>Chlorophyta</taxon>
        <taxon>core chlorophytes</taxon>
        <taxon>Trebouxiophyceae</taxon>
        <taxon>Trebouxiales</taxon>
        <taxon>Trebouxiaceae</taxon>
        <taxon>Myrmecia</taxon>
    </lineage>
</organism>
<dbReference type="SUPFAM" id="SSF46938">
    <property type="entry name" value="CRAL/TRIO N-terminal domain"/>
    <property type="match status" value="1"/>
</dbReference>
<feature type="domain" description="CRAL-TRIO" evidence="1">
    <location>
        <begin position="81"/>
        <end position="246"/>
    </location>
</feature>
<dbReference type="SMART" id="SM00516">
    <property type="entry name" value="SEC14"/>
    <property type="match status" value="1"/>
</dbReference>
<dbReference type="PROSITE" id="PS50191">
    <property type="entry name" value="CRAL_TRIO"/>
    <property type="match status" value="1"/>
</dbReference>
<evidence type="ECO:0000313" key="2">
    <source>
        <dbReference type="EMBL" id="KAK9808942.1"/>
    </source>
</evidence>
<reference evidence="2 3" key="1">
    <citation type="journal article" date="2024" name="Nat. Commun.">
        <title>Phylogenomics reveals the evolutionary origins of lichenization in chlorophyte algae.</title>
        <authorList>
            <person name="Puginier C."/>
            <person name="Libourel C."/>
            <person name="Otte J."/>
            <person name="Skaloud P."/>
            <person name="Haon M."/>
            <person name="Grisel S."/>
            <person name="Petersen M."/>
            <person name="Berrin J.G."/>
            <person name="Delaux P.M."/>
            <person name="Dal Grande F."/>
            <person name="Keller J."/>
        </authorList>
    </citation>
    <scope>NUCLEOTIDE SEQUENCE [LARGE SCALE GENOMIC DNA]</scope>
    <source>
        <strain evidence="2 3">SAG 2043</strain>
    </source>
</reference>
<dbReference type="InterPro" id="IPR001251">
    <property type="entry name" value="CRAL-TRIO_dom"/>
</dbReference>
<dbReference type="InterPro" id="IPR036865">
    <property type="entry name" value="CRAL-TRIO_dom_sf"/>
</dbReference>
<dbReference type="InterPro" id="IPR036273">
    <property type="entry name" value="CRAL/TRIO_N_dom_sf"/>
</dbReference>
<protein>
    <recommendedName>
        <fullName evidence="1">CRAL-TRIO domain-containing protein</fullName>
    </recommendedName>
</protein>
<accession>A0AAW1PK71</accession>
<dbReference type="PRINTS" id="PR00180">
    <property type="entry name" value="CRETINALDHBP"/>
</dbReference>
<dbReference type="CDD" id="cd00170">
    <property type="entry name" value="SEC14"/>
    <property type="match status" value="1"/>
</dbReference>
<evidence type="ECO:0000313" key="3">
    <source>
        <dbReference type="Proteomes" id="UP001489004"/>
    </source>
</evidence>
<name>A0AAW1PK71_9CHLO</name>
<sequence length="255" mass="28609">MTAADLQAAIQSLRARLDGTQAEALLRKGGEAGLLQQAGLDDPYLARWLRAEKNNVDRAAARLLKHAEWRAEFVPNGSIAKAEVERELASQKSFLQGTDKHGRPVIVMLAKRHLRAVRDVEETKRFICYVLDATINRMDHKLNQSGTLTSIFDLRGFGMDNYDFATLRNVFDLLQYHYPERLGMLYMYEAGVVFQGLWKLVSPFVDPVTKAKVRFVSGAAALAEFARQIDPKILPVDLGGMSELIPIDQALQRPL</sequence>
<dbReference type="Proteomes" id="UP001489004">
    <property type="component" value="Unassembled WGS sequence"/>
</dbReference>
<proteinExistence type="predicted"/>
<evidence type="ECO:0000259" key="1">
    <source>
        <dbReference type="PROSITE" id="PS50191"/>
    </source>
</evidence>
<comment type="caution">
    <text evidence="2">The sequence shown here is derived from an EMBL/GenBank/DDBJ whole genome shotgun (WGS) entry which is preliminary data.</text>
</comment>
<dbReference type="Pfam" id="PF00650">
    <property type="entry name" value="CRAL_TRIO"/>
    <property type="match status" value="1"/>
</dbReference>
<dbReference type="PANTHER" id="PTHR46277">
    <property type="entry name" value="OS03G0850700 PROTEIN"/>
    <property type="match status" value="1"/>
</dbReference>
<dbReference type="Gene3D" id="3.40.525.10">
    <property type="entry name" value="CRAL-TRIO lipid binding domain"/>
    <property type="match status" value="1"/>
</dbReference>